<proteinExistence type="predicted"/>
<evidence type="ECO:0000313" key="1">
    <source>
        <dbReference type="EMBL" id="SQI23313.1"/>
    </source>
</evidence>
<dbReference type="NCBIfam" id="NF038110">
    <property type="entry name" value="Lys_methyl_FliB"/>
    <property type="match status" value="1"/>
</dbReference>
<accession>A0A2X4T878</accession>
<keyword evidence="2" id="KW-1185">Reference proteome</keyword>
<name>A0A2X4T878_SALER</name>
<dbReference type="AlphaFoldDB" id="A0A2X4T878"/>
<dbReference type="EMBL" id="LS483466">
    <property type="protein sequence ID" value="SQI23313.1"/>
    <property type="molecule type" value="Genomic_DNA"/>
</dbReference>
<organism evidence="1 2">
    <name type="scientific">Salmonella enterica subsp. arizonae</name>
    <dbReference type="NCBI Taxonomy" id="59203"/>
    <lineage>
        <taxon>Bacteria</taxon>
        <taxon>Pseudomonadati</taxon>
        <taxon>Pseudomonadota</taxon>
        <taxon>Gammaproteobacteria</taxon>
        <taxon>Enterobacterales</taxon>
        <taxon>Enterobacteriaceae</taxon>
        <taxon>Salmonella</taxon>
    </lineage>
</organism>
<sequence>MKEITVTEPAFVTRFSCSGSACRDHCCKGWRIALDKATVKKYLSSKDIAIRTIAKDNIILVKKDVSDWGVIKLPSALGSCPYLDEDRLCLVQKKMGAKALSRTCTIFPRVYHTYKNEVRHSLSLACQK</sequence>
<evidence type="ECO:0000313" key="2">
    <source>
        <dbReference type="Proteomes" id="UP000248731"/>
    </source>
</evidence>
<protein>
    <submittedName>
        <fullName evidence="1">Lysine-N-methylase</fullName>
        <ecNumber evidence="1">2.1.1.-</ecNumber>
    </submittedName>
</protein>
<keyword evidence="1" id="KW-0808">Transferase</keyword>
<reference evidence="1 2" key="1">
    <citation type="submission" date="2018-06" db="EMBL/GenBank/DDBJ databases">
        <authorList>
            <consortium name="Pathogen Informatics"/>
            <person name="Doyle S."/>
        </authorList>
    </citation>
    <scope>NUCLEOTIDE SEQUENCE [LARGE SCALE GENOMIC DNA]</scope>
    <source>
        <strain evidence="1 2">NCTC7307</strain>
    </source>
</reference>
<gene>
    <name evidence="1" type="primary">fliU</name>
    <name evidence="1" type="ORF">NCTC7307_02330</name>
</gene>
<dbReference type="GO" id="GO:0008168">
    <property type="term" value="F:methyltransferase activity"/>
    <property type="evidence" value="ECO:0007669"/>
    <property type="project" value="UniProtKB-KW"/>
</dbReference>
<dbReference type="EC" id="2.1.1.-" evidence="1"/>
<dbReference type="GO" id="GO:0032259">
    <property type="term" value="P:methylation"/>
    <property type="evidence" value="ECO:0007669"/>
    <property type="project" value="UniProtKB-KW"/>
</dbReference>
<dbReference type="Proteomes" id="UP000248731">
    <property type="component" value="Chromosome 1"/>
</dbReference>
<keyword evidence="1" id="KW-0489">Methyltransferase</keyword>